<dbReference type="InterPro" id="IPR027417">
    <property type="entry name" value="P-loop_NTPase"/>
</dbReference>
<dbReference type="PANTHER" id="PTHR43185:SF1">
    <property type="entry name" value="FE(2+) TRANSPORTER FEOB"/>
    <property type="match status" value="1"/>
</dbReference>
<dbReference type="Gene3D" id="1.10.287.1770">
    <property type="match status" value="1"/>
</dbReference>
<keyword evidence="17" id="KW-0175">Coiled coil</keyword>
<evidence type="ECO:0000256" key="12">
    <source>
        <dbReference type="ARBA" id="ARBA00031200"/>
    </source>
</evidence>
<evidence type="ECO:0000256" key="14">
    <source>
        <dbReference type="PIRSR" id="PIRSR603373-1"/>
    </source>
</evidence>
<dbReference type="GO" id="GO:0046914">
    <property type="term" value="F:transition metal ion binding"/>
    <property type="evidence" value="ECO:0007669"/>
    <property type="project" value="InterPro"/>
</dbReference>
<feature type="coiled-coil region" evidence="17">
    <location>
        <begin position="290"/>
        <end position="317"/>
    </location>
</feature>
<keyword evidence="5 16" id="KW-0812">Transmembrane</keyword>
<organism evidence="20 21">
    <name type="scientific">Aquipluma nitroreducens</name>
    <dbReference type="NCBI Taxonomy" id="2010828"/>
    <lineage>
        <taxon>Bacteria</taxon>
        <taxon>Pseudomonadati</taxon>
        <taxon>Bacteroidota</taxon>
        <taxon>Bacteroidia</taxon>
        <taxon>Marinilabiliales</taxon>
        <taxon>Prolixibacteraceae</taxon>
        <taxon>Aquipluma</taxon>
    </lineage>
</organism>
<dbReference type="FunFam" id="1.10.287.1770:FF:000003">
    <property type="entry name" value="Ferrous iron transport protein B"/>
    <property type="match status" value="1"/>
</dbReference>
<gene>
    <name evidence="20" type="ORF">AQPE_0083</name>
</gene>
<feature type="transmembrane region" description="Helical" evidence="16">
    <location>
        <begin position="570"/>
        <end position="590"/>
    </location>
</feature>
<dbReference type="SMART" id="SM00899">
    <property type="entry name" value="FeoA"/>
    <property type="match status" value="1"/>
</dbReference>
<evidence type="ECO:0000259" key="19">
    <source>
        <dbReference type="PROSITE" id="PS51711"/>
    </source>
</evidence>
<feature type="transmembrane region" description="Helical" evidence="16">
    <location>
        <begin position="510"/>
        <end position="527"/>
    </location>
</feature>
<evidence type="ECO:0000256" key="7">
    <source>
        <dbReference type="ARBA" id="ARBA00022989"/>
    </source>
</evidence>
<feature type="transmembrane region" description="Helical" evidence="16">
    <location>
        <begin position="628"/>
        <end position="649"/>
    </location>
</feature>
<evidence type="ECO:0000313" key="20">
    <source>
        <dbReference type="EMBL" id="BBE15947.1"/>
    </source>
</evidence>
<feature type="binding site" evidence="15">
    <location>
        <position position="136"/>
    </location>
    <ligand>
        <name>Mg(2+)</name>
        <dbReference type="ChEBI" id="CHEBI:18420"/>
        <label>2</label>
    </ligand>
</feature>
<dbReference type="Gene3D" id="3.40.50.300">
    <property type="entry name" value="P-loop containing nucleotide triphosphate hydrolases"/>
    <property type="match status" value="1"/>
</dbReference>
<dbReference type="Proteomes" id="UP001193389">
    <property type="component" value="Chromosome"/>
</dbReference>
<keyword evidence="3" id="KW-1003">Cell membrane</keyword>
<comment type="function">
    <text evidence="16">Probable transporter of a GTP-driven Fe(2+) uptake system.</text>
</comment>
<feature type="binding site" evidence="14">
    <location>
        <begin position="228"/>
        <end position="231"/>
    </location>
    <ligand>
        <name>GTP</name>
        <dbReference type="ChEBI" id="CHEBI:37565"/>
        <label>1</label>
    </ligand>
</feature>
<dbReference type="InterPro" id="IPR011642">
    <property type="entry name" value="Gate_dom"/>
</dbReference>
<keyword evidence="9" id="KW-0406">Ion transport</keyword>
<evidence type="ECO:0000256" key="2">
    <source>
        <dbReference type="ARBA" id="ARBA00022448"/>
    </source>
</evidence>
<dbReference type="RefSeq" id="WP_318349062.1">
    <property type="nucleotide sequence ID" value="NZ_AP018694.1"/>
</dbReference>
<dbReference type="Pfam" id="PF04023">
    <property type="entry name" value="FeoA"/>
    <property type="match status" value="1"/>
</dbReference>
<feature type="binding site" evidence="14">
    <location>
        <begin position="147"/>
        <end position="151"/>
    </location>
    <ligand>
        <name>GTP</name>
        <dbReference type="ChEBI" id="CHEBI:37565"/>
        <label>1</label>
    </ligand>
</feature>
<dbReference type="NCBIfam" id="TIGR00231">
    <property type="entry name" value="small_GTP"/>
    <property type="match status" value="1"/>
</dbReference>
<keyword evidence="21" id="KW-1185">Reference proteome</keyword>
<evidence type="ECO:0000256" key="5">
    <source>
        <dbReference type="ARBA" id="ARBA00022692"/>
    </source>
</evidence>
<feature type="compositionally biased region" description="Basic and acidic residues" evidence="18">
    <location>
        <begin position="674"/>
        <end position="691"/>
    </location>
</feature>
<dbReference type="InterPro" id="IPR041069">
    <property type="entry name" value="FeoB_Cyto"/>
</dbReference>
<dbReference type="GO" id="GO:0005525">
    <property type="term" value="F:GTP binding"/>
    <property type="evidence" value="ECO:0007669"/>
    <property type="project" value="UniProtKB-KW"/>
</dbReference>
<dbReference type="Pfam" id="PF07664">
    <property type="entry name" value="FeoB_C"/>
    <property type="match status" value="1"/>
</dbReference>
<feature type="binding site" evidence="15">
    <location>
        <position position="137"/>
    </location>
    <ligand>
        <name>Mg(2+)</name>
        <dbReference type="ChEBI" id="CHEBI:18420"/>
        <label>2</label>
    </ligand>
</feature>
<dbReference type="Pfam" id="PF17910">
    <property type="entry name" value="FeoB_Cyto"/>
    <property type="match status" value="1"/>
</dbReference>
<dbReference type="GO" id="GO:0015093">
    <property type="term" value="F:ferrous iron transmembrane transporter activity"/>
    <property type="evidence" value="ECO:0007669"/>
    <property type="project" value="UniProtKB-UniRule"/>
</dbReference>
<comment type="subcellular location">
    <subcellularLocation>
        <location evidence="16">Cell inner membrane</location>
        <topology evidence="16">Multi-pass membrane protein</topology>
    </subcellularLocation>
    <subcellularLocation>
        <location evidence="1">Cell membrane</location>
        <topology evidence="1">Multi-pass membrane protein</topology>
    </subcellularLocation>
</comment>
<dbReference type="Pfam" id="PF07670">
    <property type="entry name" value="Gate"/>
    <property type="match status" value="2"/>
</dbReference>
<dbReference type="InterPro" id="IPR005225">
    <property type="entry name" value="Small_GTP-bd"/>
</dbReference>
<dbReference type="InterPro" id="IPR030389">
    <property type="entry name" value="G_FEOB_dom"/>
</dbReference>
<dbReference type="Gene3D" id="2.30.30.90">
    <property type="match status" value="1"/>
</dbReference>
<evidence type="ECO:0000256" key="8">
    <source>
        <dbReference type="ARBA" id="ARBA00023004"/>
    </source>
</evidence>
<name>A0A5K7S374_9BACT</name>
<evidence type="ECO:0000256" key="15">
    <source>
        <dbReference type="PIRSR" id="PIRSR603373-2"/>
    </source>
</evidence>
<feature type="transmembrane region" description="Helical" evidence="16">
    <location>
        <begin position="455"/>
        <end position="481"/>
    </location>
</feature>
<evidence type="ECO:0000256" key="6">
    <source>
        <dbReference type="ARBA" id="ARBA00022741"/>
    </source>
</evidence>
<dbReference type="InterPro" id="IPR007167">
    <property type="entry name" value="Fe-transptr_FeoA-like"/>
</dbReference>
<dbReference type="InterPro" id="IPR038157">
    <property type="entry name" value="FeoA_core_dom"/>
</dbReference>
<proteinExistence type="inferred from homology"/>
<reference evidence="20" key="1">
    <citation type="journal article" date="2020" name="Int. J. Syst. Evol. Microbiol.">
        <title>Aquipluma nitroreducens gen. nov. sp. nov., a novel facultatively anaerobic bacterium isolated from a freshwater lake.</title>
        <authorList>
            <person name="Watanabe M."/>
            <person name="Kojima H."/>
            <person name="Fukui M."/>
        </authorList>
    </citation>
    <scope>NUCLEOTIDE SEQUENCE</scope>
    <source>
        <strain evidence="20">MeG22</strain>
    </source>
</reference>
<evidence type="ECO:0000256" key="18">
    <source>
        <dbReference type="SAM" id="MobiDB-lite"/>
    </source>
</evidence>
<dbReference type="KEGG" id="anf:AQPE_0083"/>
<dbReference type="Pfam" id="PF02421">
    <property type="entry name" value="FeoB_N"/>
    <property type="match status" value="1"/>
</dbReference>
<dbReference type="GO" id="GO:0005886">
    <property type="term" value="C:plasma membrane"/>
    <property type="evidence" value="ECO:0007669"/>
    <property type="project" value="UniProtKB-SubCell"/>
</dbReference>
<evidence type="ECO:0000256" key="16">
    <source>
        <dbReference type="RuleBase" id="RU362098"/>
    </source>
</evidence>
<dbReference type="SUPFAM" id="SSF52540">
    <property type="entry name" value="P-loop containing nucleoside triphosphate hydrolases"/>
    <property type="match status" value="1"/>
</dbReference>
<evidence type="ECO:0000256" key="11">
    <source>
        <dbReference type="ARBA" id="ARBA00023136"/>
    </source>
</evidence>
<keyword evidence="11 16" id="KW-0472">Membrane</keyword>
<dbReference type="PROSITE" id="PS51711">
    <property type="entry name" value="G_FEOB"/>
    <property type="match status" value="1"/>
</dbReference>
<keyword evidence="6 14" id="KW-0547">Nucleotide-binding</keyword>
<evidence type="ECO:0000256" key="3">
    <source>
        <dbReference type="ARBA" id="ARBA00022475"/>
    </source>
</evidence>
<comment type="similarity">
    <text evidence="16">Belongs to the TRAFAC class TrmE-Era-EngA-EngB-Septin-like GTPase superfamily. FeoB GTPase (TC 9.A.8) family.</text>
</comment>
<protein>
    <recommendedName>
        <fullName evidence="12 13">Ferrous iron transport protein B</fullName>
    </recommendedName>
</protein>
<evidence type="ECO:0000256" key="13">
    <source>
        <dbReference type="NCBIfam" id="TIGR00437"/>
    </source>
</evidence>
<evidence type="ECO:0000256" key="1">
    <source>
        <dbReference type="ARBA" id="ARBA00004651"/>
    </source>
</evidence>
<feature type="transmembrane region" description="Helical" evidence="16">
    <location>
        <begin position="539"/>
        <end position="564"/>
    </location>
</feature>
<evidence type="ECO:0000256" key="9">
    <source>
        <dbReference type="ARBA" id="ARBA00023065"/>
    </source>
</evidence>
<keyword evidence="15" id="KW-0479">Metal-binding</keyword>
<dbReference type="PANTHER" id="PTHR43185">
    <property type="entry name" value="FERROUS IRON TRANSPORT PROTEIN B"/>
    <property type="match status" value="1"/>
</dbReference>
<keyword evidence="2 16" id="KW-0813">Transport</keyword>
<evidence type="ECO:0000256" key="10">
    <source>
        <dbReference type="ARBA" id="ARBA00023134"/>
    </source>
</evidence>
<dbReference type="InterPro" id="IPR050860">
    <property type="entry name" value="FeoB_GTPase"/>
</dbReference>
<feature type="transmembrane region" description="Helical" evidence="16">
    <location>
        <begin position="776"/>
        <end position="798"/>
    </location>
</feature>
<dbReference type="CDD" id="cd01879">
    <property type="entry name" value="FeoB"/>
    <property type="match status" value="1"/>
</dbReference>
<keyword evidence="15" id="KW-0460">Magnesium</keyword>
<evidence type="ECO:0000256" key="17">
    <source>
        <dbReference type="SAM" id="Coils"/>
    </source>
</evidence>
<dbReference type="NCBIfam" id="TIGR00437">
    <property type="entry name" value="feoB"/>
    <property type="match status" value="1"/>
</dbReference>
<keyword evidence="4 16" id="KW-0410">Iron transport</keyword>
<feature type="transmembrane region" description="Helical" evidence="16">
    <location>
        <begin position="810"/>
        <end position="832"/>
    </location>
</feature>
<dbReference type="InterPro" id="IPR011640">
    <property type="entry name" value="Fe2_transport_prot_B_C"/>
</dbReference>
<keyword evidence="10 14" id="KW-0342">GTP-binding</keyword>
<dbReference type="InterPro" id="IPR008988">
    <property type="entry name" value="Transcriptional_repressor_C"/>
</dbReference>
<evidence type="ECO:0000313" key="21">
    <source>
        <dbReference type="Proteomes" id="UP001193389"/>
    </source>
</evidence>
<dbReference type="EMBL" id="AP018694">
    <property type="protein sequence ID" value="BBE15947.1"/>
    <property type="molecule type" value="Genomic_DNA"/>
</dbReference>
<evidence type="ECO:0000256" key="4">
    <source>
        <dbReference type="ARBA" id="ARBA00022496"/>
    </source>
</evidence>
<dbReference type="SUPFAM" id="SSF50037">
    <property type="entry name" value="C-terminal domain of transcriptional repressors"/>
    <property type="match status" value="1"/>
</dbReference>
<feature type="domain" description="FeoB-type G" evidence="19">
    <location>
        <begin position="115"/>
        <end position="277"/>
    </location>
</feature>
<dbReference type="InterPro" id="IPR003373">
    <property type="entry name" value="Fe2_transport_prot-B"/>
</dbReference>
<keyword evidence="8 16" id="KW-0408">Iron</keyword>
<keyword evidence="7 16" id="KW-1133">Transmembrane helix</keyword>
<feature type="binding site" evidence="14">
    <location>
        <begin position="168"/>
        <end position="171"/>
    </location>
    <ligand>
        <name>GTP</name>
        <dbReference type="ChEBI" id="CHEBI:37565"/>
        <label>1</label>
    </ligand>
</feature>
<accession>A0A5K7S374</accession>
<feature type="region of interest" description="Disordered" evidence="18">
    <location>
        <begin position="668"/>
        <end position="691"/>
    </location>
</feature>
<sequence length="833" mass="93908">MFIRDTETEIKSTRLADLPTGSRGVIVHVLGQGAFRKRISEMGFVKGQMVKVIKNAPMKDPVEYEIMGYKVSLRRSEADLIEVVSPSMAKELVSHYEGTIDEHRQKLSGVKKGKTITVALVGNPNCGKTTLFNYASGSKERVGNYAGVTIDAKEARFKQDDYTFVISDLPGTYSITEYSPEELFVRNQIAEKRPDVVVNVVDASNLERNLFLTTQLIDMNIKVVIALNMYDELEQKSAKLDYTHLGEMMGIPIVPTVASKGKGLKALFDRIIEVYEERDPIVRHIHINYGEEIEKSIQNIQQELKKDDQKRKKYSTRFLAIKLLEEDQHTLNLLTDSPVFEVVKQIANEETARLEKKFEDQSETLIADAKYGFIAGALKETYRNGPQVRRDQSREIDKVLTHRLWGFPVFIFFIWLTFQATFTLGAYPMSWMDAAIGWLGDSLGSLMSDGALKDLLIDGIIGGVGGVIVFLPNILILFFFISLMEDSGYMARAAFIMDKLMHKMGLHGKSFIPLIMGFGCNVPAVMATRTLDNRNDRLLTMLIIPFMSCSARLPVYVLLISAFFVSYQGAILFLIYCIGIVLAVLMGLFFKKTLFAKKDVPFVMELPPYRMPTLRNTTIHMWHKGSQYLTKMGTVILLASILIWAMGYYPRDVKFSKDYDTMLAQTEADNTLTPDEKTEKSEQIQLSKEEERQEKSYIGMTGHFIEPAIRPLGFDWKIGMSIITGMAAKEIVVSSMGVLYHASMNADENSQSLKGKLQEQTFTRGPKVGQKVFSPLVAFGLMVFVLIYFPCVAVVAAIKKEANWRWALFTTVYTTAIAWVAAFAIFQIGSLFV</sequence>
<feature type="binding site" evidence="14">
    <location>
        <begin position="122"/>
        <end position="129"/>
    </location>
    <ligand>
        <name>GTP</name>
        <dbReference type="ChEBI" id="CHEBI:37565"/>
        <label>1</label>
    </ligand>
</feature>
<feature type="binding site" evidence="15">
    <location>
        <position position="133"/>
    </location>
    <ligand>
        <name>Mg(2+)</name>
        <dbReference type="ChEBI" id="CHEBI:18420"/>
        <label>2</label>
    </ligand>
</feature>
<dbReference type="AlphaFoldDB" id="A0A5K7S374"/>
<feature type="transmembrane region" description="Helical" evidence="16">
    <location>
        <begin position="404"/>
        <end position="427"/>
    </location>
</feature>